<protein>
    <submittedName>
        <fullName evidence="2">Uncharacterized protein</fullName>
    </submittedName>
</protein>
<dbReference type="Gene3D" id="2.40.70.10">
    <property type="entry name" value="Acid Proteases"/>
    <property type="match status" value="1"/>
</dbReference>
<keyword evidence="3" id="KW-1185">Reference proteome</keyword>
<dbReference type="PANTHER" id="PTHR32108:SF9">
    <property type="entry name" value="REVERSE TRANSCRIPTASE RNASE H-LIKE DOMAIN-CONTAINING PROTEIN"/>
    <property type="match status" value="1"/>
</dbReference>
<dbReference type="AlphaFoldDB" id="A0A9D4Y179"/>
<dbReference type="PROSITE" id="PS00141">
    <property type="entry name" value="ASP_PROTEASE"/>
    <property type="match status" value="1"/>
</dbReference>
<dbReference type="CDD" id="cd00303">
    <property type="entry name" value="retropepsin_like"/>
    <property type="match status" value="1"/>
</dbReference>
<proteinExistence type="predicted"/>
<name>A0A9D4Y179_PEA</name>
<dbReference type="GO" id="GO:0006508">
    <property type="term" value="P:proteolysis"/>
    <property type="evidence" value="ECO:0007669"/>
    <property type="project" value="InterPro"/>
</dbReference>
<organism evidence="2 3">
    <name type="scientific">Pisum sativum</name>
    <name type="common">Garden pea</name>
    <name type="synonym">Lathyrus oleraceus</name>
    <dbReference type="NCBI Taxonomy" id="3888"/>
    <lineage>
        <taxon>Eukaryota</taxon>
        <taxon>Viridiplantae</taxon>
        <taxon>Streptophyta</taxon>
        <taxon>Embryophyta</taxon>
        <taxon>Tracheophyta</taxon>
        <taxon>Spermatophyta</taxon>
        <taxon>Magnoliopsida</taxon>
        <taxon>eudicotyledons</taxon>
        <taxon>Gunneridae</taxon>
        <taxon>Pentapetalae</taxon>
        <taxon>rosids</taxon>
        <taxon>fabids</taxon>
        <taxon>Fabales</taxon>
        <taxon>Fabaceae</taxon>
        <taxon>Papilionoideae</taxon>
        <taxon>50 kb inversion clade</taxon>
        <taxon>NPAAA clade</taxon>
        <taxon>Hologalegina</taxon>
        <taxon>IRL clade</taxon>
        <taxon>Fabeae</taxon>
        <taxon>Lathyrus</taxon>
    </lineage>
</organism>
<feature type="region of interest" description="Disordered" evidence="1">
    <location>
        <begin position="60"/>
        <end position="97"/>
    </location>
</feature>
<comment type="caution">
    <text evidence="2">The sequence shown here is derived from an EMBL/GenBank/DDBJ whole genome shotgun (WGS) entry which is preliminary data.</text>
</comment>
<reference evidence="2 3" key="1">
    <citation type="journal article" date="2022" name="Nat. Genet.">
        <title>Improved pea reference genome and pan-genome highlight genomic features and evolutionary characteristics.</title>
        <authorList>
            <person name="Yang T."/>
            <person name="Liu R."/>
            <person name="Luo Y."/>
            <person name="Hu S."/>
            <person name="Wang D."/>
            <person name="Wang C."/>
            <person name="Pandey M.K."/>
            <person name="Ge S."/>
            <person name="Xu Q."/>
            <person name="Li N."/>
            <person name="Li G."/>
            <person name="Huang Y."/>
            <person name="Saxena R.K."/>
            <person name="Ji Y."/>
            <person name="Li M."/>
            <person name="Yan X."/>
            <person name="He Y."/>
            <person name="Liu Y."/>
            <person name="Wang X."/>
            <person name="Xiang C."/>
            <person name="Varshney R.K."/>
            <person name="Ding H."/>
            <person name="Gao S."/>
            <person name="Zong X."/>
        </authorList>
    </citation>
    <scope>NUCLEOTIDE SEQUENCE [LARGE SCALE GENOMIC DNA]</scope>
    <source>
        <strain evidence="2 3">cv. Zhongwan 6</strain>
    </source>
</reference>
<dbReference type="Proteomes" id="UP001058974">
    <property type="component" value="Chromosome 3"/>
</dbReference>
<dbReference type="InterPro" id="IPR001969">
    <property type="entry name" value="Aspartic_peptidase_AS"/>
</dbReference>
<evidence type="ECO:0000313" key="2">
    <source>
        <dbReference type="EMBL" id="KAI5431293.1"/>
    </source>
</evidence>
<evidence type="ECO:0000256" key="1">
    <source>
        <dbReference type="SAM" id="MobiDB-lite"/>
    </source>
</evidence>
<gene>
    <name evidence="2" type="ORF">KIW84_035463</name>
</gene>
<sequence length="548" mass="60112">MDPLNADILELKEMMRELFKVVQGIALGQKLKKEVEAGGVQAKRERGKDRYHPYADTAMIPTSNQSAQQQQPPPQLRTQRAGGQVRRRTTDRHFDRPPVNYASLFKRLRDLGLVRPRMLTPLRPDQRPANYDENAKCEFHSGAPGHNIENCKAFKHMVQDLVDSKAINFAPSPNVNANPMPAHGQRGVNAISKEGRIGLLRVDQLKTPLTEVKRQLLLNGVHLGCGDDCAVCTISVNGCELLRETVQGLMDNGSIQFEKVDMGKDEVSTITIYFDPVDLSNLAEAAPVTITVYCNGEKVEDQTASETTVSKVDNVSTSGFTRSGRLFAPDALRGGEGEKEKKEKAEALARAKGKQAVVNDSTPVVTPAPVGSGEKLDDDAEEFLRIIKKSEYKLVDHLQQTPSKISILSLLLSSEGHREALLKILKKAYVPQEITINQLETVVSNVHASHGLGFTDMDLTVDGRNHNRALHIAMECKGAVLSHVLVDTGSSLNVLPKKALAKLNCDRLILTPTDLIVRAFDGSKRAVFGEVELPVKIGPEGPRPCIKS</sequence>
<evidence type="ECO:0000313" key="3">
    <source>
        <dbReference type="Proteomes" id="UP001058974"/>
    </source>
</evidence>
<dbReference type="EMBL" id="JAMSHJ010000003">
    <property type="protein sequence ID" value="KAI5431293.1"/>
    <property type="molecule type" value="Genomic_DNA"/>
</dbReference>
<dbReference type="PANTHER" id="PTHR32108">
    <property type="entry name" value="DNA-DIRECTED RNA POLYMERASE SUBUNIT ALPHA"/>
    <property type="match status" value="1"/>
</dbReference>
<dbReference type="InterPro" id="IPR021109">
    <property type="entry name" value="Peptidase_aspartic_dom_sf"/>
</dbReference>
<dbReference type="GO" id="GO:0004190">
    <property type="term" value="F:aspartic-type endopeptidase activity"/>
    <property type="evidence" value="ECO:0007669"/>
    <property type="project" value="InterPro"/>
</dbReference>
<dbReference type="Gramene" id="Psat03G0546300-T1">
    <property type="protein sequence ID" value="KAI5431293.1"/>
    <property type="gene ID" value="KIW84_035463"/>
</dbReference>
<accession>A0A9D4Y179</accession>